<evidence type="ECO:0000313" key="1">
    <source>
        <dbReference type="EMBL" id="VDP83814.1"/>
    </source>
</evidence>
<dbReference type="AlphaFoldDB" id="A0A183Q2Z8"/>
<reference evidence="1 2" key="1">
    <citation type="submission" date="2018-11" db="EMBL/GenBank/DDBJ databases">
        <authorList>
            <consortium name="Pathogen Informatics"/>
        </authorList>
    </citation>
    <scope>NUCLEOTIDE SEQUENCE [LARGE SCALE GENOMIC DNA]</scope>
    <source>
        <strain>Denwood</strain>
        <strain evidence="2">Zambia</strain>
    </source>
</reference>
<gene>
    <name evidence="1" type="ORF">SMTD_LOCUS20984</name>
</gene>
<sequence length="119" mass="13314">MDLISLNHTTIDSNKQSLQLECHTNSLLKPTESLTLNHPLHPSITRVTESLVFVTENKLKGDIRAFTTQNTETSIFQVNAGSQSPSRNSNITNKCQIKLNTLSNPPKIRKSKLLNTIFI</sequence>
<proteinExistence type="predicted"/>
<accession>A0A183Q2Z8</accession>
<protein>
    <submittedName>
        <fullName evidence="1">Uncharacterized protein</fullName>
    </submittedName>
</protein>
<dbReference type="Proteomes" id="UP000269396">
    <property type="component" value="Unassembled WGS sequence"/>
</dbReference>
<organism evidence="1 2">
    <name type="scientific">Schistosoma mattheei</name>
    <dbReference type="NCBI Taxonomy" id="31246"/>
    <lineage>
        <taxon>Eukaryota</taxon>
        <taxon>Metazoa</taxon>
        <taxon>Spiralia</taxon>
        <taxon>Lophotrochozoa</taxon>
        <taxon>Platyhelminthes</taxon>
        <taxon>Trematoda</taxon>
        <taxon>Digenea</taxon>
        <taxon>Strigeidida</taxon>
        <taxon>Schistosomatoidea</taxon>
        <taxon>Schistosomatidae</taxon>
        <taxon>Schistosoma</taxon>
    </lineage>
</organism>
<keyword evidence="2" id="KW-1185">Reference proteome</keyword>
<name>A0A183Q2Z8_9TREM</name>
<dbReference type="EMBL" id="UZAL01045899">
    <property type="protein sequence ID" value="VDP83814.1"/>
    <property type="molecule type" value="Genomic_DNA"/>
</dbReference>
<evidence type="ECO:0000313" key="2">
    <source>
        <dbReference type="Proteomes" id="UP000269396"/>
    </source>
</evidence>